<dbReference type="InParanoid" id="A0A200PQ04"/>
<feature type="region of interest" description="Disordered" evidence="1">
    <location>
        <begin position="59"/>
        <end position="78"/>
    </location>
</feature>
<organism evidence="2 3">
    <name type="scientific">Macleaya cordata</name>
    <name type="common">Five-seeded plume-poppy</name>
    <name type="synonym">Bocconia cordata</name>
    <dbReference type="NCBI Taxonomy" id="56857"/>
    <lineage>
        <taxon>Eukaryota</taxon>
        <taxon>Viridiplantae</taxon>
        <taxon>Streptophyta</taxon>
        <taxon>Embryophyta</taxon>
        <taxon>Tracheophyta</taxon>
        <taxon>Spermatophyta</taxon>
        <taxon>Magnoliopsida</taxon>
        <taxon>Ranunculales</taxon>
        <taxon>Papaveraceae</taxon>
        <taxon>Papaveroideae</taxon>
        <taxon>Macleaya</taxon>
    </lineage>
</organism>
<dbReference type="Proteomes" id="UP000195402">
    <property type="component" value="Unassembled WGS sequence"/>
</dbReference>
<reference evidence="2 3" key="1">
    <citation type="journal article" date="2017" name="Mol. Plant">
        <title>The Genome of Medicinal Plant Macleaya cordata Provides New Insights into Benzylisoquinoline Alkaloids Metabolism.</title>
        <authorList>
            <person name="Liu X."/>
            <person name="Liu Y."/>
            <person name="Huang P."/>
            <person name="Ma Y."/>
            <person name="Qing Z."/>
            <person name="Tang Q."/>
            <person name="Cao H."/>
            <person name="Cheng P."/>
            <person name="Zheng Y."/>
            <person name="Yuan Z."/>
            <person name="Zhou Y."/>
            <person name="Liu J."/>
            <person name="Tang Z."/>
            <person name="Zhuo Y."/>
            <person name="Zhang Y."/>
            <person name="Yu L."/>
            <person name="Huang J."/>
            <person name="Yang P."/>
            <person name="Peng Q."/>
            <person name="Zhang J."/>
            <person name="Jiang W."/>
            <person name="Zhang Z."/>
            <person name="Lin K."/>
            <person name="Ro D.K."/>
            <person name="Chen X."/>
            <person name="Xiong X."/>
            <person name="Shang Y."/>
            <person name="Huang S."/>
            <person name="Zeng J."/>
        </authorList>
    </citation>
    <scope>NUCLEOTIDE SEQUENCE [LARGE SCALE GENOMIC DNA]</scope>
    <source>
        <strain evidence="3">cv. BLH2017</strain>
        <tissue evidence="2">Root</tissue>
    </source>
</reference>
<keyword evidence="3" id="KW-1185">Reference proteome</keyword>
<protein>
    <submittedName>
        <fullName evidence="2">Uncharacterized protein</fullName>
    </submittedName>
</protein>
<name>A0A200PQ04_MACCD</name>
<sequence>MIAIFKAGDHNEYQMSTLNLGLAIKFAPLIYRTAGISVTAVAVASCLGELFLFLNNRAEDHSNNNNNNKIKSSLSRSSVGVDLAGDTTTEFPVVDDDASSPSEIALDVNSN</sequence>
<feature type="compositionally biased region" description="Low complexity" evidence="1">
    <location>
        <begin position="63"/>
        <end position="78"/>
    </location>
</feature>
<feature type="region of interest" description="Disordered" evidence="1">
    <location>
        <begin position="89"/>
        <end position="111"/>
    </location>
</feature>
<evidence type="ECO:0000313" key="3">
    <source>
        <dbReference type="Proteomes" id="UP000195402"/>
    </source>
</evidence>
<proteinExistence type="predicted"/>
<accession>A0A200PQ04</accession>
<comment type="caution">
    <text evidence="2">The sequence shown here is derived from an EMBL/GenBank/DDBJ whole genome shotgun (WGS) entry which is preliminary data.</text>
</comment>
<dbReference type="AlphaFoldDB" id="A0A200PQ04"/>
<evidence type="ECO:0000256" key="1">
    <source>
        <dbReference type="SAM" id="MobiDB-lite"/>
    </source>
</evidence>
<dbReference type="EMBL" id="MVGT01004339">
    <property type="protein sequence ID" value="OVA00307.1"/>
    <property type="molecule type" value="Genomic_DNA"/>
</dbReference>
<gene>
    <name evidence="2" type="ORF">BVC80_8799g11</name>
</gene>
<evidence type="ECO:0000313" key="2">
    <source>
        <dbReference type="EMBL" id="OVA00307.1"/>
    </source>
</evidence>